<proteinExistence type="predicted"/>
<dbReference type="EMBL" id="JBEPTQ010000002">
    <property type="protein sequence ID" value="MET4717523.1"/>
    <property type="molecule type" value="Genomic_DNA"/>
</dbReference>
<evidence type="ECO:0000313" key="3">
    <source>
        <dbReference type="Proteomes" id="UP001549291"/>
    </source>
</evidence>
<dbReference type="Proteomes" id="UP001549291">
    <property type="component" value="Unassembled WGS sequence"/>
</dbReference>
<keyword evidence="3" id="KW-1185">Reference proteome</keyword>
<feature type="region of interest" description="Disordered" evidence="1">
    <location>
        <begin position="1"/>
        <end position="40"/>
    </location>
</feature>
<evidence type="ECO:0008006" key="4">
    <source>
        <dbReference type="Google" id="ProtNLM"/>
    </source>
</evidence>
<evidence type="ECO:0000256" key="1">
    <source>
        <dbReference type="SAM" id="MobiDB-lite"/>
    </source>
</evidence>
<sequence length="40" mass="4689">MIPKSGHRFSNQTMRKTEGFMARKNVQRFSDKAMPSFKRG</sequence>
<organism evidence="2 3">
    <name type="scientific">Bradyrhizobium japonicum</name>
    <dbReference type="NCBI Taxonomy" id="375"/>
    <lineage>
        <taxon>Bacteria</taxon>
        <taxon>Pseudomonadati</taxon>
        <taxon>Pseudomonadota</taxon>
        <taxon>Alphaproteobacteria</taxon>
        <taxon>Hyphomicrobiales</taxon>
        <taxon>Nitrobacteraceae</taxon>
        <taxon>Bradyrhizobium</taxon>
    </lineage>
</organism>
<accession>A0ABV2RKQ4</accession>
<name>A0ABV2RKQ4_BRAJP</name>
<evidence type="ECO:0000313" key="2">
    <source>
        <dbReference type="EMBL" id="MET4717523.1"/>
    </source>
</evidence>
<comment type="caution">
    <text evidence="2">The sequence shown here is derived from an EMBL/GenBank/DDBJ whole genome shotgun (WGS) entry which is preliminary data.</text>
</comment>
<gene>
    <name evidence="2" type="ORF">ABIF63_001629</name>
</gene>
<reference evidence="2 3" key="1">
    <citation type="submission" date="2024-06" db="EMBL/GenBank/DDBJ databases">
        <title>Genomic Encyclopedia of Type Strains, Phase V (KMG-V): Genome sequencing to study the core and pangenomes of soil and plant-associated prokaryotes.</title>
        <authorList>
            <person name="Whitman W."/>
        </authorList>
    </citation>
    <scope>NUCLEOTIDE SEQUENCE [LARGE SCALE GENOMIC DNA]</scope>
    <source>
        <strain evidence="2 3">USDA 160</strain>
    </source>
</reference>
<protein>
    <recommendedName>
        <fullName evidence="4">Transposase</fullName>
    </recommendedName>
</protein>